<evidence type="ECO:0000313" key="4">
    <source>
        <dbReference type="EMBL" id="KEY67138.1"/>
    </source>
</evidence>
<dbReference type="Proteomes" id="UP000028045">
    <property type="component" value="Unassembled WGS sequence"/>
</dbReference>
<dbReference type="PANTHER" id="PTHR12532:SF0">
    <property type="entry name" value="TRANSLATIONAL ACTIVATOR OF CYTOCHROME C OXIDASE 1"/>
    <property type="match status" value="1"/>
</dbReference>
<dbReference type="PANTHER" id="PTHR12532">
    <property type="entry name" value="TRANSLATIONAL ACTIVATOR OF CYTOCHROME C OXIDASE 1"/>
    <property type="match status" value="1"/>
</dbReference>
<sequence length="305" mass="33044">MAIHEKLSLASLRPLARNLTRSTIAPFVCRQCLRQSFVTTAAPLAGHNKWSKTKHLKAVTDKKKMKDRTTFTHTISMLSRLYGEDLKSNPQLVNAIAAATKASIPKALIEAAIARGQGRSTTGAKLEPLTLEILMPPNIALIVDLETDNKTRTMSDVKVVVKKGGAVVGSTAFYFSRRGRAVLQGKPDGPGLSDVMEEALEHEGVEDVEELPDGGFLVWTEPARVSAAGQALSRKFGLDIAELNVVWSPNEDTMETLETAAAAESLSSMLANLKEFQEVKAIYANVREGGISDAEWASIEENLDS</sequence>
<dbReference type="GO" id="GO:0005739">
    <property type="term" value="C:mitochondrion"/>
    <property type="evidence" value="ECO:0007669"/>
    <property type="project" value="TreeGrafter"/>
</dbReference>
<dbReference type="InterPro" id="IPR002876">
    <property type="entry name" value="Transcrip_reg_TACO1-like"/>
</dbReference>
<dbReference type="HOGENOM" id="CLU_062974_1_2_1"/>
<organism evidence="4 5">
    <name type="scientific">Stachybotrys chartarum (strain CBS 109288 / IBT 7711)</name>
    <name type="common">Toxic black mold</name>
    <name type="synonym">Stilbospora chartarum</name>
    <dbReference type="NCBI Taxonomy" id="1280523"/>
    <lineage>
        <taxon>Eukaryota</taxon>
        <taxon>Fungi</taxon>
        <taxon>Dikarya</taxon>
        <taxon>Ascomycota</taxon>
        <taxon>Pezizomycotina</taxon>
        <taxon>Sordariomycetes</taxon>
        <taxon>Hypocreomycetidae</taxon>
        <taxon>Hypocreales</taxon>
        <taxon>Stachybotryaceae</taxon>
        <taxon>Stachybotrys</taxon>
    </lineage>
</organism>
<reference evidence="4 5" key="1">
    <citation type="journal article" date="2014" name="BMC Genomics">
        <title>Comparative genome sequencing reveals chemotype-specific gene clusters in the toxigenic black mold Stachybotrys.</title>
        <authorList>
            <person name="Semeiks J."/>
            <person name="Borek D."/>
            <person name="Otwinowski Z."/>
            <person name="Grishin N.V."/>
        </authorList>
    </citation>
    <scope>NUCLEOTIDE SEQUENCE [LARGE SCALE GENOMIC DNA]</scope>
    <source>
        <strain evidence="5">CBS 109288 / IBT 7711</strain>
    </source>
</reference>
<dbReference type="OrthoDB" id="2017544at2759"/>
<feature type="domain" description="TACO1/YebC-like second and third" evidence="2">
    <location>
        <begin position="127"/>
        <end position="286"/>
    </location>
</feature>
<accession>A0A084APA9</accession>
<name>A0A084APA9_STACB</name>
<dbReference type="EMBL" id="KL648629">
    <property type="protein sequence ID" value="KEY67138.1"/>
    <property type="molecule type" value="Genomic_DNA"/>
</dbReference>
<dbReference type="InterPro" id="IPR029072">
    <property type="entry name" value="YebC-like"/>
</dbReference>
<dbReference type="Pfam" id="PF01709">
    <property type="entry name" value="Transcrip_reg"/>
    <property type="match status" value="1"/>
</dbReference>
<dbReference type="InterPro" id="IPR049083">
    <property type="entry name" value="TACO1_YebC_N"/>
</dbReference>
<protein>
    <recommendedName>
        <fullName evidence="6">Transcriptional regulatory protein</fullName>
    </recommendedName>
</protein>
<proteinExistence type="inferred from homology"/>
<comment type="similarity">
    <text evidence="1">Belongs to the TACO1 family.</text>
</comment>
<dbReference type="InterPro" id="IPR026564">
    <property type="entry name" value="Transcrip_reg_TACO1-like_dom3"/>
</dbReference>
<evidence type="ECO:0000313" key="5">
    <source>
        <dbReference type="Proteomes" id="UP000028045"/>
    </source>
</evidence>
<gene>
    <name evidence="4" type="ORF">S7711_02998</name>
</gene>
<feature type="domain" description="TACO1/YebC-like N-terminal" evidence="3">
    <location>
        <begin position="48"/>
        <end position="118"/>
    </location>
</feature>
<dbReference type="Pfam" id="PF20772">
    <property type="entry name" value="TACO1_YebC_N"/>
    <property type="match status" value="1"/>
</dbReference>
<dbReference type="InterPro" id="IPR048300">
    <property type="entry name" value="TACO1_YebC-like_2nd/3rd_dom"/>
</dbReference>
<dbReference type="Gene3D" id="1.10.10.200">
    <property type="match status" value="1"/>
</dbReference>
<dbReference type="AlphaFoldDB" id="A0A084APA9"/>
<keyword evidence="5" id="KW-1185">Reference proteome</keyword>
<evidence type="ECO:0000256" key="1">
    <source>
        <dbReference type="ARBA" id="ARBA00008724"/>
    </source>
</evidence>
<evidence type="ECO:0000259" key="3">
    <source>
        <dbReference type="Pfam" id="PF20772"/>
    </source>
</evidence>
<evidence type="ECO:0000259" key="2">
    <source>
        <dbReference type="Pfam" id="PF01709"/>
    </source>
</evidence>
<evidence type="ECO:0008006" key="6">
    <source>
        <dbReference type="Google" id="ProtNLM"/>
    </source>
</evidence>
<dbReference type="Gene3D" id="3.30.70.980">
    <property type="match status" value="2"/>
</dbReference>
<dbReference type="InterPro" id="IPR017856">
    <property type="entry name" value="Integrase-like_N"/>
</dbReference>
<dbReference type="SUPFAM" id="SSF75625">
    <property type="entry name" value="YebC-like"/>
    <property type="match status" value="1"/>
</dbReference>